<keyword evidence="3" id="KW-1185">Reference proteome</keyword>
<dbReference type="CDD" id="cd09917">
    <property type="entry name" value="F-box_SF"/>
    <property type="match status" value="1"/>
</dbReference>
<sequence length="524" mass="59529">MPNFKRLPYDIQRHILSFILSNRDVAAMSRQSRDLHSLCDMKTREKYHQARISHNNLDHAFDMLMDILRRPSLGQYVRHIDCRASPTAYKEYVESGCERQLNDEDKQLLQSAARRAGLTASKEGQIMNMLLRKTAFDPMRDSYSSNSDMSGAFVPQALAALLVSVSPNLESMTLSPPYFNFTGYYWPESRKQDITSIVFPLEQLLRETNSNPNDKPWLQNLRKVYLVNEPRGTWDDDRFYHSMDFQGCLVLFDQLPSIELVGTDLLEEDENGYPSLGHAISNVSRFAINHASLSAAYLAVVISSCKTLREFRFSIGGRATNDGGYPTFSPKTFIKAILMHRETLEVLDLDIDAHIIGFAEGADEETTEHDFENYDCREEIELSEGPPPEALWTQAGSLKDLRALKRLSLGIGFLMYLAKGVRSTNGFFSREFMLVDELPEGLEYLCIRGYEKGRNPDHDKQIDALRSLLQKGSSTLKTVEGIDKLIPHAEDVDDPDNNTHLLWNPEVTQSDESDLDDSESENSN</sequence>
<reference evidence="2 3" key="1">
    <citation type="submission" date="2018-02" db="EMBL/GenBank/DDBJ databases">
        <title>The genomes of Aspergillus section Nigri reveals drivers in fungal speciation.</title>
        <authorList>
            <consortium name="DOE Joint Genome Institute"/>
            <person name="Vesth T.C."/>
            <person name="Nybo J."/>
            <person name="Theobald S."/>
            <person name="Brandl J."/>
            <person name="Frisvad J.C."/>
            <person name="Nielsen K.F."/>
            <person name="Lyhne E.K."/>
            <person name="Kogle M.E."/>
            <person name="Kuo A."/>
            <person name="Riley R."/>
            <person name="Clum A."/>
            <person name="Nolan M."/>
            <person name="Lipzen A."/>
            <person name="Salamov A."/>
            <person name="Henrissat B."/>
            <person name="Wiebenga A."/>
            <person name="De vries R.P."/>
            <person name="Grigoriev I.V."/>
            <person name="Mortensen U.H."/>
            <person name="Andersen M.R."/>
            <person name="Baker S.E."/>
        </authorList>
    </citation>
    <scope>NUCLEOTIDE SEQUENCE [LARGE SCALE GENOMIC DNA]</scope>
    <source>
        <strain evidence="2 3">CBS 707.79</strain>
    </source>
</reference>
<gene>
    <name evidence="2" type="ORF">BO71DRAFT_385849</name>
</gene>
<evidence type="ECO:0000313" key="2">
    <source>
        <dbReference type="EMBL" id="PYH91300.1"/>
    </source>
</evidence>
<dbReference type="OrthoDB" id="3437411at2759"/>
<dbReference type="VEuPathDB" id="FungiDB:BO71DRAFT_385849"/>
<dbReference type="STRING" id="1448320.A0A319D252"/>
<evidence type="ECO:0000256" key="1">
    <source>
        <dbReference type="SAM" id="MobiDB-lite"/>
    </source>
</evidence>
<proteinExistence type="predicted"/>
<accession>A0A319D252</accession>
<dbReference type="Proteomes" id="UP000247810">
    <property type="component" value="Unassembled WGS sequence"/>
</dbReference>
<protein>
    <recommendedName>
        <fullName evidence="4">F-box domain-containing protein</fullName>
    </recommendedName>
</protein>
<feature type="compositionally biased region" description="Acidic residues" evidence="1">
    <location>
        <begin position="509"/>
        <end position="524"/>
    </location>
</feature>
<organism evidence="2 3">
    <name type="scientific">Aspergillus ellipticus CBS 707.79</name>
    <dbReference type="NCBI Taxonomy" id="1448320"/>
    <lineage>
        <taxon>Eukaryota</taxon>
        <taxon>Fungi</taxon>
        <taxon>Dikarya</taxon>
        <taxon>Ascomycota</taxon>
        <taxon>Pezizomycotina</taxon>
        <taxon>Eurotiomycetes</taxon>
        <taxon>Eurotiomycetidae</taxon>
        <taxon>Eurotiales</taxon>
        <taxon>Aspergillaceae</taxon>
        <taxon>Aspergillus</taxon>
        <taxon>Aspergillus subgen. Circumdati</taxon>
    </lineage>
</organism>
<dbReference type="EMBL" id="KZ825949">
    <property type="protein sequence ID" value="PYH91300.1"/>
    <property type="molecule type" value="Genomic_DNA"/>
</dbReference>
<feature type="region of interest" description="Disordered" evidence="1">
    <location>
        <begin position="488"/>
        <end position="524"/>
    </location>
</feature>
<evidence type="ECO:0000313" key="3">
    <source>
        <dbReference type="Proteomes" id="UP000247810"/>
    </source>
</evidence>
<dbReference type="AlphaFoldDB" id="A0A319D252"/>
<evidence type="ECO:0008006" key="4">
    <source>
        <dbReference type="Google" id="ProtNLM"/>
    </source>
</evidence>
<name>A0A319D252_9EURO</name>